<organism evidence="2 3">
    <name type="scientific">Agarivorans aestuarii</name>
    <dbReference type="NCBI Taxonomy" id="1563703"/>
    <lineage>
        <taxon>Bacteria</taxon>
        <taxon>Pseudomonadati</taxon>
        <taxon>Pseudomonadota</taxon>
        <taxon>Gammaproteobacteria</taxon>
        <taxon>Alteromonadales</taxon>
        <taxon>Alteromonadaceae</taxon>
        <taxon>Agarivorans</taxon>
    </lineage>
</organism>
<evidence type="ECO:0000313" key="2">
    <source>
        <dbReference type="EMBL" id="MEE1673922.1"/>
    </source>
</evidence>
<evidence type="ECO:0000256" key="1">
    <source>
        <dbReference type="SAM" id="Phobius"/>
    </source>
</evidence>
<keyword evidence="3" id="KW-1185">Reference proteome</keyword>
<dbReference type="Proteomes" id="UP001310248">
    <property type="component" value="Unassembled WGS sequence"/>
</dbReference>
<feature type="transmembrane region" description="Helical" evidence="1">
    <location>
        <begin position="81"/>
        <end position="103"/>
    </location>
</feature>
<protein>
    <submittedName>
        <fullName evidence="2">DUF1772 domain-containing protein</fullName>
    </submittedName>
</protein>
<evidence type="ECO:0000313" key="3">
    <source>
        <dbReference type="Proteomes" id="UP001310248"/>
    </source>
</evidence>
<dbReference type="EMBL" id="JAYDYW010000006">
    <property type="protein sequence ID" value="MEE1673922.1"/>
    <property type="molecule type" value="Genomic_DNA"/>
</dbReference>
<dbReference type="InterPro" id="IPR013901">
    <property type="entry name" value="Anthrone_oxy"/>
</dbReference>
<sequence>MLEQALVMAAAVSSGLVAGIFVAFSNFVMPALARVSAKQGLAVMQSINITVLNPGFLGLFMGAALLSLVLVVWQLWFSVELNLYCLAGSLCYLIGCFAVTAFANVPRNKALALIPLSGELSEQHKQQWQAYLVEWTRWNHLRSFASALAMFLFILGL</sequence>
<comment type="caution">
    <text evidence="2">The sequence shown here is derived from an EMBL/GenBank/DDBJ whole genome shotgun (WGS) entry which is preliminary data.</text>
</comment>
<dbReference type="Pfam" id="PF08592">
    <property type="entry name" value="Anthrone_oxy"/>
    <property type="match status" value="1"/>
</dbReference>
<keyword evidence="1" id="KW-0472">Membrane</keyword>
<keyword evidence="1" id="KW-1133">Transmembrane helix</keyword>
<keyword evidence="1" id="KW-0812">Transmembrane</keyword>
<reference evidence="2 3" key="2">
    <citation type="submission" date="2023-12" db="EMBL/GenBank/DDBJ databases">
        <authorList>
            <consortium name="Cladostephus spongiosus"/>
            <person name="Lorente B."/>
            <person name="Cabral C."/>
            <person name="Frias J."/>
            <person name="Faria J."/>
            <person name="Toubarro D."/>
        </authorList>
    </citation>
    <scope>NUCLEOTIDE SEQUENCE [LARGE SCALE GENOMIC DNA]</scope>
    <source>
        <strain evidence="2 3">ZMCS4</strain>
    </source>
</reference>
<name>A0ABU7G3T7_9ALTE</name>
<reference evidence="3" key="1">
    <citation type="submission" date="2023-07" db="EMBL/GenBank/DDBJ databases">
        <title>Draft genome sequence of Agarivorans aestuarii strain ZMCS4, a CAZymes producing bacteria isolated from the marine brown algae Clodostephus spongiosus.</title>
        <authorList>
            <person name="Lorente B."/>
            <person name="Cabral C."/>
            <person name="Frias J."/>
            <person name="Faria J."/>
            <person name="Toubarro D."/>
        </authorList>
    </citation>
    <scope>NUCLEOTIDE SEQUENCE [LARGE SCALE GENOMIC DNA]</scope>
    <source>
        <strain evidence="3">ZMCS4</strain>
    </source>
</reference>
<feature type="transmembrane region" description="Helical" evidence="1">
    <location>
        <begin position="50"/>
        <end position="75"/>
    </location>
</feature>
<accession>A0ABU7G3T7</accession>
<feature type="transmembrane region" description="Helical" evidence="1">
    <location>
        <begin position="6"/>
        <end position="29"/>
    </location>
</feature>
<gene>
    <name evidence="2" type="ORF">SNR37_003349</name>
</gene>
<dbReference type="RefSeq" id="WP_329775148.1">
    <property type="nucleotide sequence ID" value="NZ_JAYDYW010000006.1"/>
</dbReference>
<proteinExistence type="predicted"/>